<accession>A0A6S6T9L1</accession>
<evidence type="ECO:0000256" key="15">
    <source>
        <dbReference type="PROSITE-ProRule" id="PRU00433"/>
    </source>
</evidence>
<dbReference type="GO" id="GO:0005886">
    <property type="term" value="C:plasma membrane"/>
    <property type="evidence" value="ECO:0007669"/>
    <property type="project" value="UniProtKB-SubCell"/>
</dbReference>
<reference evidence="22" key="1">
    <citation type="submission" date="2020-01" db="EMBL/GenBank/DDBJ databases">
        <authorList>
            <person name="Meier V. D."/>
            <person name="Meier V D."/>
        </authorList>
    </citation>
    <scope>NUCLEOTIDE SEQUENCE</scope>
    <source>
        <strain evidence="22">HLG_WM_MAG_12</strain>
    </source>
</reference>
<evidence type="ECO:0000259" key="19">
    <source>
        <dbReference type="PROSITE" id="PS50857"/>
    </source>
</evidence>
<keyword evidence="4 15" id="KW-0349">Heme</keyword>
<evidence type="ECO:0000256" key="7">
    <source>
        <dbReference type="ARBA" id="ARBA00022723"/>
    </source>
</evidence>
<evidence type="ECO:0000256" key="18">
    <source>
        <dbReference type="SAM" id="Phobius"/>
    </source>
</evidence>
<evidence type="ECO:0000256" key="3">
    <source>
        <dbReference type="ARBA" id="ARBA00022448"/>
    </source>
</evidence>
<keyword evidence="22" id="KW-0560">Oxidoreductase</keyword>
<dbReference type="InterPro" id="IPR036909">
    <property type="entry name" value="Cyt_c-like_dom_sf"/>
</dbReference>
<evidence type="ECO:0000256" key="9">
    <source>
        <dbReference type="ARBA" id="ARBA00022982"/>
    </source>
</evidence>
<proteinExistence type="inferred from homology"/>
<dbReference type="NCBIfam" id="TIGR02866">
    <property type="entry name" value="CoxB"/>
    <property type="match status" value="1"/>
</dbReference>
<name>A0A6S6T9L1_9BACT</name>
<keyword evidence="6 16" id="KW-0812">Transmembrane</keyword>
<dbReference type="EC" id="7.1.1.9" evidence="17"/>
<feature type="domain" description="Cytochrome oxidase subunit II copper A binding" evidence="19">
    <location>
        <begin position="94"/>
        <end position="206"/>
    </location>
</feature>
<evidence type="ECO:0000256" key="10">
    <source>
        <dbReference type="ARBA" id="ARBA00022989"/>
    </source>
</evidence>
<evidence type="ECO:0000256" key="8">
    <source>
        <dbReference type="ARBA" id="ARBA00022967"/>
    </source>
</evidence>
<evidence type="ECO:0000256" key="17">
    <source>
        <dbReference type="RuleBase" id="RU004024"/>
    </source>
</evidence>
<comment type="function">
    <text evidence="14 17">Subunits I and II form the functional core of the enzyme complex. Electrons originating in cytochrome c are transferred via heme a and Cu(A) to the binuclear center formed by heme a3 and Cu(B).</text>
</comment>
<comment type="cofactor">
    <cofactor evidence="17">
        <name>Cu cation</name>
        <dbReference type="ChEBI" id="CHEBI:23378"/>
    </cofactor>
    <text evidence="17">Binds a copper A center.</text>
</comment>
<comment type="catalytic activity">
    <reaction evidence="17">
        <text>4 Fe(II)-[cytochrome c] + O2 + 8 H(+)(in) = 4 Fe(III)-[cytochrome c] + 2 H2O + 4 H(+)(out)</text>
        <dbReference type="Rhea" id="RHEA:11436"/>
        <dbReference type="Rhea" id="RHEA-COMP:10350"/>
        <dbReference type="Rhea" id="RHEA-COMP:14399"/>
        <dbReference type="ChEBI" id="CHEBI:15377"/>
        <dbReference type="ChEBI" id="CHEBI:15378"/>
        <dbReference type="ChEBI" id="CHEBI:15379"/>
        <dbReference type="ChEBI" id="CHEBI:29033"/>
        <dbReference type="ChEBI" id="CHEBI:29034"/>
        <dbReference type="EC" id="7.1.1.9"/>
    </reaction>
</comment>
<keyword evidence="3 16" id="KW-0813">Transport</keyword>
<dbReference type="SUPFAM" id="SSF46626">
    <property type="entry name" value="Cytochrome c"/>
    <property type="match status" value="1"/>
</dbReference>
<keyword evidence="12 17" id="KW-0186">Copper</keyword>
<dbReference type="SUPFAM" id="SSF49503">
    <property type="entry name" value="Cupredoxins"/>
    <property type="match status" value="1"/>
</dbReference>
<evidence type="ECO:0000256" key="2">
    <source>
        <dbReference type="ARBA" id="ARBA00007866"/>
    </source>
</evidence>
<dbReference type="Pfam" id="PF02790">
    <property type="entry name" value="COX2_TM"/>
    <property type="match status" value="1"/>
</dbReference>
<dbReference type="GO" id="GO:0005507">
    <property type="term" value="F:copper ion binding"/>
    <property type="evidence" value="ECO:0007669"/>
    <property type="project" value="InterPro"/>
</dbReference>
<dbReference type="InterPro" id="IPR036257">
    <property type="entry name" value="Cyt_c_oxidase_su2_TM_sf"/>
</dbReference>
<dbReference type="InterPro" id="IPR045187">
    <property type="entry name" value="CcO_II"/>
</dbReference>
<keyword evidence="5 16" id="KW-0679">Respiratory chain</keyword>
<dbReference type="PROSITE" id="PS50857">
    <property type="entry name" value="COX2_CUA"/>
    <property type="match status" value="1"/>
</dbReference>
<dbReference type="Gene3D" id="1.10.287.90">
    <property type="match status" value="1"/>
</dbReference>
<keyword evidence="9 16" id="KW-0249">Electron transport</keyword>
<evidence type="ECO:0000313" key="22">
    <source>
        <dbReference type="EMBL" id="CAA6811823.1"/>
    </source>
</evidence>
<dbReference type="GO" id="GO:0004129">
    <property type="term" value="F:cytochrome-c oxidase activity"/>
    <property type="evidence" value="ECO:0007669"/>
    <property type="project" value="UniProtKB-EC"/>
</dbReference>
<keyword evidence="10 18" id="KW-1133">Transmembrane helix</keyword>
<comment type="similarity">
    <text evidence="2 16">Belongs to the cytochrome c oxidase subunit 2 family.</text>
</comment>
<dbReference type="PROSITE" id="PS51007">
    <property type="entry name" value="CYTC"/>
    <property type="match status" value="1"/>
</dbReference>
<evidence type="ECO:0000256" key="4">
    <source>
        <dbReference type="ARBA" id="ARBA00022617"/>
    </source>
</evidence>
<dbReference type="Gene3D" id="2.60.40.420">
    <property type="entry name" value="Cupredoxins - blue copper proteins"/>
    <property type="match status" value="1"/>
</dbReference>
<dbReference type="GO" id="GO:0016491">
    <property type="term" value="F:oxidoreductase activity"/>
    <property type="evidence" value="ECO:0007669"/>
    <property type="project" value="UniProtKB-KW"/>
</dbReference>
<keyword evidence="7 15" id="KW-0479">Metal-binding</keyword>
<sequence>MIEGINGVSSYAADIDRANIIVHGLSLFMLFVVLGAMFIFAYKYSEKRARPEDTKNIKHYLPIEFAWTIIPTIFMMIMFYYGLEALKAQRTIPENAMIVKVEGKKWSWSFEYSNGKKTDILYLPVHTDVVLEMTAPIGDVTHNFYVPAFRNKEDVVPGKITKTWFNINRLGTYDIECAEYCGTRHAYMLSKIVAMSKNKFDKWFNSDSLEPTRKVKLDPKGLVVLKQNGCISCHSLEPIKLVGPSFKGIYNREVKVIDSNKNLVTMISDEAYLKDAILKPNKEIVDGYMANVMPSYENVISEDDINEMINYLKELK</sequence>
<dbReference type="PROSITE" id="PS50999">
    <property type="entry name" value="COX2_TM"/>
    <property type="match status" value="1"/>
</dbReference>
<dbReference type="InterPro" id="IPR001505">
    <property type="entry name" value="Copper_CuA"/>
</dbReference>
<organism evidence="22">
    <name type="scientific">uncultured Campylobacterales bacterium</name>
    <dbReference type="NCBI Taxonomy" id="352960"/>
    <lineage>
        <taxon>Bacteria</taxon>
        <taxon>Pseudomonadati</taxon>
        <taxon>Campylobacterota</taxon>
        <taxon>Epsilonproteobacteria</taxon>
        <taxon>Campylobacterales</taxon>
        <taxon>environmental samples</taxon>
    </lineage>
</organism>
<evidence type="ECO:0000256" key="6">
    <source>
        <dbReference type="ARBA" id="ARBA00022692"/>
    </source>
</evidence>
<evidence type="ECO:0000256" key="11">
    <source>
        <dbReference type="ARBA" id="ARBA00023004"/>
    </source>
</evidence>
<protein>
    <recommendedName>
        <fullName evidence="17">Cytochrome c oxidase subunit 2</fullName>
        <ecNumber evidence="17">7.1.1.9</ecNumber>
    </recommendedName>
</protein>
<evidence type="ECO:0000256" key="1">
    <source>
        <dbReference type="ARBA" id="ARBA00004141"/>
    </source>
</evidence>
<evidence type="ECO:0000256" key="13">
    <source>
        <dbReference type="ARBA" id="ARBA00023136"/>
    </source>
</evidence>
<dbReference type="GO" id="GO:0042773">
    <property type="term" value="P:ATP synthesis coupled electron transport"/>
    <property type="evidence" value="ECO:0007669"/>
    <property type="project" value="TreeGrafter"/>
</dbReference>
<feature type="domain" description="Cytochrome c" evidence="21">
    <location>
        <begin position="216"/>
        <end position="316"/>
    </location>
</feature>
<feature type="transmembrane region" description="Helical" evidence="18">
    <location>
        <begin position="63"/>
        <end position="83"/>
    </location>
</feature>
<dbReference type="Gene3D" id="1.10.760.10">
    <property type="entry name" value="Cytochrome c-like domain"/>
    <property type="match status" value="1"/>
</dbReference>
<evidence type="ECO:0000259" key="20">
    <source>
        <dbReference type="PROSITE" id="PS50999"/>
    </source>
</evidence>
<feature type="domain" description="Cytochrome oxidase subunit II transmembrane region profile" evidence="20">
    <location>
        <begin position="1"/>
        <end position="93"/>
    </location>
</feature>
<keyword evidence="13 18" id="KW-0472">Membrane</keyword>
<keyword evidence="8" id="KW-1278">Translocase</keyword>
<dbReference type="SUPFAM" id="SSF81464">
    <property type="entry name" value="Cytochrome c oxidase subunit II-like, transmembrane region"/>
    <property type="match status" value="1"/>
</dbReference>
<dbReference type="InterPro" id="IPR008972">
    <property type="entry name" value="Cupredoxin"/>
</dbReference>
<dbReference type="AlphaFoldDB" id="A0A6S6T9L1"/>
<dbReference type="Pfam" id="PF00116">
    <property type="entry name" value="COX2"/>
    <property type="match status" value="1"/>
</dbReference>
<dbReference type="GO" id="GO:0020037">
    <property type="term" value="F:heme binding"/>
    <property type="evidence" value="ECO:0007669"/>
    <property type="project" value="InterPro"/>
</dbReference>
<evidence type="ECO:0000256" key="16">
    <source>
        <dbReference type="RuleBase" id="RU000456"/>
    </source>
</evidence>
<evidence type="ECO:0000259" key="21">
    <source>
        <dbReference type="PROSITE" id="PS51007"/>
    </source>
</evidence>
<evidence type="ECO:0000256" key="5">
    <source>
        <dbReference type="ARBA" id="ARBA00022660"/>
    </source>
</evidence>
<dbReference type="InterPro" id="IPR014222">
    <property type="entry name" value="Cyt_c_oxidase_su2"/>
</dbReference>
<evidence type="ECO:0000256" key="14">
    <source>
        <dbReference type="ARBA" id="ARBA00024688"/>
    </source>
</evidence>
<feature type="transmembrane region" description="Helical" evidence="18">
    <location>
        <begin position="20"/>
        <end position="42"/>
    </location>
</feature>
<dbReference type="EMBL" id="CACVAW010000044">
    <property type="protein sequence ID" value="CAA6811823.1"/>
    <property type="molecule type" value="Genomic_DNA"/>
</dbReference>
<dbReference type="PANTHER" id="PTHR22888">
    <property type="entry name" value="CYTOCHROME C OXIDASE, SUBUNIT II"/>
    <property type="match status" value="1"/>
</dbReference>
<keyword evidence="11 15" id="KW-0408">Iron</keyword>
<dbReference type="InterPro" id="IPR009056">
    <property type="entry name" value="Cyt_c-like_dom"/>
</dbReference>
<dbReference type="PANTHER" id="PTHR22888:SF9">
    <property type="entry name" value="CYTOCHROME C OXIDASE SUBUNIT 2"/>
    <property type="match status" value="1"/>
</dbReference>
<dbReference type="InterPro" id="IPR011759">
    <property type="entry name" value="Cyt_c_oxidase_su2_TM_dom"/>
</dbReference>
<dbReference type="Pfam" id="PF00034">
    <property type="entry name" value="Cytochrom_C"/>
    <property type="match status" value="1"/>
</dbReference>
<comment type="subcellular location">
    <subcellularLocation>
        <location evidence="16">Cell membrane</location>
        <topology evidence="16">Multi-pass membrane protein</topology>
    </subcellularLocation>
    <subcellularLocation>
        <location evidence="1">Membrane</location>
        <topology evidence="1">Multi-pass membrane protein</topology>
    </subcellularLocation>
</comment>
<dbReference type="InterPro" id="IPR002429">
    <property type="entry name" value="CcO_II-like_C"/>
</dbReference>
<gene>
    <name evidence="22" type="ORF">HELGO_WM6475</name>
</gene>
<evidence type="ECO:0000256" key="12">
    <source>
        <dbReference type="ARBA" id="ARBA00023008"/>
    </source>
</evidence>
<dbReference type="PROSITE" id="PS00078">
    <property type="entry name" value="COX2"/>
    <property type="match status" value="1"/>
</dbReference>